<evidence type="ECO:0000313" key="3">
    <source>
        <dbReference type="Proteomes" id="UP001610446"/>
    </source>
</evidence>
<dbReference type="EMBL" id="JBFXLU010000012">
    <property type="protein sequence ID" value="KAL2854993.1"/>
    <property type="molecule type" value="Genomic_DNA"/>
</dbReference>
<feature type="compositionally biased region" description="Polar residues" evidence="1">
    <location>
        <begin position="45"/>
        <end position="54"/>
    </location>
</feature>
<gene>
    <name evidence="2" type="ORF">BJY01DRAFT_19597</name>
</gene>
<name>A0ABR4KRT6_9EURO</name>
<reference evidence="2 3" key="1">
    <citation type="submission" date="2024-07" db="EMBL/GenBank/DDBJ databases">
        <title>Section-level genome sequencing and comparative genomics of Aspergillus sections Usti and Cavernicolus.</title>
        <authorList>
            <consortium name="Lawrence Berkeley National Laboratory"/>
            <person name="Nybo J.L."/>
            <person name="Vesth T.C."/>
            <person name="Theobald S."/>
            <person name="Frisvad J.C."/>
            <person name="Larsen T.O."/>
            <person name="Kjaerboelling I."/>
            <person name="Rothschild-Mancinelli K."/>
            <person name="Lyhne E.K."/>
            <person name="Kogle M.E."/>
            <person name="Barry K."/>
            <person name="Clum A."/>
            <person name="Na H."/>
            <person name="Ledsgaard L."/>
            <person name="Lin J."/>
            <person name="Lipzen A."/>
            <person name="Kuo A."/>
            <person name="Riley R."/>
            <person name="Mondo S."/>
            <person name="Labutti K."/>
            <person name="Haridas S."/>
            <person name="Pangalinan J."/>
            <person name="Salamov A.A."/>
            <person name="Simmons B.A."/>
            <person name="Magnuson J.K."/>
            <person name="Chen J."/>
            <person name="Drula E."/>
            <person name="Henrissat B."/>
            <person name="Wiebenga A."/>
            <person name="Lubbers R.J."/>
            <person name="Gomes A.C."/>
            <person name="Makela M.R."/>
            <person name="Stajich J."/>
            <person name="Grigoriev I.V."/>
            <person name="Mortensen U.H."/>
            <person name="De Vries R.P."/>
            <person name="Baker S.E."/>
            <person name="Andersen M.R."/>
        </authorList>
    </citation>
    <scope>NUCLEOTIDE SEQUENCE [LARGE SCALE GENOMIC DNA]</scope>
    <source>
        <strain evidence="2 3">CBS 123904</strain>
    </source>
</reference>
<proteinExistence type="predicted"/>
<protein>
    <submittedName>
        <fullName evidence="2">Uncharacterized protein</fullName>
    </submittedName>
</protein>
<evidence type="ECO:0000313" key="2">
    <source>
        <dbReference type="EMBL" id="KAL2854993.1"/>
    </source>
</evidence>
<sequence>MNTTATNLSLSASNPQTSSNLTSPSVTQLQTTQQPQSQTQAPHDATQSQTTANPTFYPHQISGAGGPAATAPFIRDFSLVAEAAKRAQMAIVTRDLEGVSL</sequence>
<dbReference type="Proteomes" id="UP001610446">
    <property type="component" value="Unassembled WGS sequence"/>
</dbReference>
<feature type="compositionally biased region" description="Polar residues" evidence="1">
    <location>
        <begin position="1"/>
        <end position="20"/>
    </location>
</feature>
<accession>A0ABR4KRT6</accession>
<feature type="region of interest" description="Disordered" evidence="1">
    <location>
        <begin position="1"/>
        <end position="68"/>
    </location>
</feature>
<organism evidence="2 3">
    <name type="scientific">Aspergillus pseudoustus</name>
    <dbReference type="NCBI Taxonomy" id="1810923"/>
    <lineage>
        <taxon>Eukaryota</taxon>
        <taxon>Fungi</taxon>
        <taxon>Dikarya</taxon>
        <taxon>Ascomycota</taxon>
        <taxon>Pezizomycotina</taxon>
        <taxon>Eurotiomycetes</taxon>
        <taxon>Eurotiomycetidae</taxon>
        <taxon>Eurotiales</taxon>
        <taxon>Aspergillaceae</taxon>
        <taxon>Aspergillus</taxon>
        <taxon>Aspergillus subgen. Nidulantes</taxon>
    </lineage>
</organism>
<feature type="compositionally biased region" description="Low complexity" evidence="1">
    <location>
        <begin position="21"/>
        <end position="40"/>
    </location>
</feature>
<comment type="caution">
    <text evidence="2">The sequence shown here is derived from an EMBL/GenBank/DDBJ whole genome shotgun (WGS) entry which is preliminary data.</text>
</comment>
<evidence type="ECO:0000256" key="1">
    <source>
        <dbReference type="SAM" id="MobiDB-lite"/>
    </source>
</evidence>
<keyword evidence="3" id="KW-1185">Reference proteome</keyword>